<gene>
    <name evidence="1" type="ORF">CEXT_431241</name>
</gene>
<sequence length="91" mass="10702">MIFDEPNKICVPYSLLLNESTWYLWCCRPMHRPWLQRSEHDTLRRSTAEIIRLRLGLQFRTFRSPTNLHATAEIEIEASKDNDVSTQPTVG</sequence>
<reference evidence="1 2" key="1">
    <citation type="submission" date="2021-06" db="EMBL/GenBank/DDBJ databases">
        <title>Caerostris extrusa draft genome.</title>
        <authorList>
            <person name="Kono N."/>
            <person name="Arakawa K."/>
        </authorList>
    </citation>
    <scope>NUCLEOTIDE SEQUENCE [LARGE SCALE GENOMIC DNA]</scope>
</reference>
<keyword evidence="2" id="KW-1185">Reference proteome</keyword>
<comment type="caution">
    <text evidence="1">The sequence shown here is derived from an EMBL/GenBank/DDBJ whole genome shotgun (WGS) entry which is preliminary data.</text>
</comment>
<organism evidence="1 2">
    <name type="scientific">Caerostris extrusa</name>
    <name type="common">Bark spider</name>
    <name type="synonym">Caerostris bankana</name>
    <dbReference type="NCBI Taxonomy" id="172846"/>
    <lineage>
        <taxon>Eukaryota</taxon>
        <taxon>Metazoa</taxon>
        <taxon>Ecdysozoa</taxon>
        <taxon>Arthropoda</taxon>
        <taxon>Chelicerata</taxon>
        <taxon>Arachnida</taxon>
        <taxon>Araneae</taxon>
        <taxon>Araneomorphae</taxon>
        <taxon>Entelegynae</taxon>
        <taxon>Araneoidea</taxon>
        <taxon>Araneidae</taxon>
        <taxon>Caerostris</taxon>
    </lineage>
</organism>
<accession>A0AAV4UHT5</accession>
<proteinExistence type="predicted"/>
<dbReference type="EMBL" id="BPLR01012902">
    <property type="protein sequence ID" value="GIY57401.1"/>
    <property type="molecule type" value="Genomic_DNA"/>
</dbReference>
<evidence type="ECO:0000313" key="2">
    <source>
        <dbReference type="Proteomes" id="UP001054945"/>
    </source>
</evidence>
<evidence type="ECO:0000313" key="1">
    <source>
        <dbReference type="EMBL" id="GIY57401.1"/>
    </source>
</evidence>
<dbReference type="Proteomes" id="UP001054945">
    <property type="component" value="Unassembled WGS sequence"/>
</dbReference>
<name>A0AAV4UHT5_CAEEX</name>
<dbReference type="AlphaFoldDB" id="A0AAV4UHT5"/>
<protein>
    <submittedName>
        <fullName evidence="1">Uncharacterized protein</fullName>
    </submittedName>
</protein>